<dbReference type="AlphaFoldDB" id="A0ABD2Y166"/>
<dbReference type="InterPro" id="IPR041469">
    <property type="entry name" value="Subtilisin-like_FN3"/>
</dbReference>
<dbReference type="Pfam" id="PF02225">
    <property type="entry name" value="PA"/>
    <property type="match status" value="1"/>
</dbReference>
<evidence type="ECO:0000256" key="8">
    <source>
        <dbReference type="ARBA" id="ARBA00023180"/>
    </source>
</evidence>
<dbReference type="InterPro" id="IPR015500">
    <property type="entry name" value="Peptidase_S8_subtilisin-rel"/>
</dbReference>
<evidence type="ECO:0000256" key="4">
    <source>
        <dbReference type="ARBA" id="ARBA00022670"/>
    </source>
</evidence>
<proteinExistence type="inferred from homology"/>
<evidence type="ECO:0000256" key="1">
    <source>
        <dbReference type="ARBA" id="ARBA00004613"/>
    </source>
</evidence>
<dbReference type="Gene3D" id="2.60.40.2310">
    <property type="match status" value="1"/>
</dbReference>
<dbReference type="SUPFAM" id="SSF52743">
    <property type="entry name" value="Subtilisin-like"/>
    <property type="match status" value="1"/>
</dbReference>
<feature type="domain" description="Peptidase S8/S53" evidence="11">
    <location>
        <begin position="111"/>
        <end position="501"/>
    </location>
</feature>
<dbReference type="FunFam" id="3.50.30.30:FF:000005">
    <property type="entry name" value="subtilisin-like protease SBT1.5"/>
    <property type="match status" value="1"/>
</dbReference>
<keyword evidence="6 10" id="KW-0378">Hydrolase</keyword>
<dbReference type="InterPro" id="IPR023827">
    <property type="entry name" value="Peptidase_S8_Asp-AS"/>
</dbReference>
<dbReference type="InterPro" id="IPR045051">
    <property type="entry name" value="SBT"/>
</dbReference>
<evidence type="ECO:0000256" key="2">
    <source>
        <dbReference type="ARBA" id="ARBA00011073"/>
    </source>
</evidence>
<comment type="similarity">
    <text evidence="2 10">Belongs to the peptidase S8 family.</text>
</comment>
<dbReference type="InterPro" id="IPR003137">
    <property type="entry name" value="PA_domain"/>
</dbReference>
<feature type="active site" description="Charge relay system" evidence="9 10">
    <location>
        <position position="175"/>
    </location>
</feature>
<dbReference type="Proteomes" id="UP001630127">
    <property type="component" value="Unassembled WGS sequence"/>
</dbReference>
<feature type="active site" description="Charge relay system" evidence="9 10">
    <location>
        <position position="120"/>
    </location>
</feature>
<dbReference type="Pfam" id="PF17766">
    <property type="entry name" value="fn3_6"/>
    <property type="match status" value="1"/>
</dbReference>
<dbReference type="PANTHER" id="PTHR10795">
    <property type="entry name" value="PROPROTEIN CONVERTASE SUBTILISIN/KEXIN"/>
    <property type="match status" value="1"/>
</dbReference>
<dbReference type="CDD" id="cd04852">
    <property type="entry name" value="Peptidases_S8_3"/>
    <property type="match status" value="1"/>
</dbReference>
<name>A0ABD2Y166_9GENT</name>
<organism evidence="14 15">
    <name type="scientific">Cinchona calisaya</name>
    <dbReference type="NCBI Taxonomy" id="153742"/>
    <lineage>
        <taxon>Eukaryota</taxon>
        <taxon>Viridiplantae</taxon>
        <taxon>Streptophyta</taxon>
        <taxon>Embryophyta</taxon>
        <taxon>Tracheophyta</taxon>
        <taxon>Spermatophyta</taxon>
        <taxon>Magnoliopsida</taxon>
        <taxon>eudicotyledons</taxon>
        <taxon>Gunneridae</taxon>
        <taxon>Pentapetalae</taxon>
        <taxon>asterids</taxon>
        <taxon>lamiids</taxon>
        <taxon>Gentianales</taxon>
        <taxon>Rubiaceae</taxon>
        <taxon>Cinchonoideae</taxon>
        <taxon>Cinchoneae</taxon>
        <taxon>Cinchona</taxon>
    </lineage>
</organism>
<accession>A0ABD2Y166</accession>
<dbReference type="InterPro" id="IPR000209">
    <property type="entry name" value="Peptidase_S8/S53_dom"/>
</dbReference>
<evidence type="ECO:0000313" key="14">
    <source>
        <dbReference type="EMBL" id="KAL3499443.1"/>
    </source>
</evidence>
<dbReference type="InterPro" id="IPR036852">
    <property type="entry name" value="Peptidase_S8/S53_dom_sf"/>
</dbReference>
<evidence type="ECO:0000259" key="11">
    <source>
        <dbReference type="Pfam" id="PF00082"/>
    </source>
</evidence>
<feature type="domain" description="Subtilisin-like protease fibronectin type-III" evidence="13">
    <location>
        <begin position="580"/>
        <end position="677"/>
    </location>
</feature>
<evidence type="ECO:0000256" key="6">
    <source>
        <dbReference type="ARBA" id="ARBA00022801"/>
    </source>
</evidence>
<dbReference type="SUPFAM" id="SSF52025">
    <property type="entry name" value="PA domain"/>
    <property type="match status" value="1"/>
</dbReference>
<comment type="caution">
    <text evidence="14">The sequence shown here is derived from an EMBL/GenBank/DDBJ whole genome shotgun (WGS) entry which is preliminary data.</text>
</comment>
<keyword evidence="15" id="KW-1185">Reference proteome</keyword>
<evidence type="ECO:0000256" key="5">
    <source>
        <dbReference type="ARBA" id="ARBA00022729"/>
    </source>
</evidence>
<dbReference type="Pfam" id="PF00082">
    <property type="entry name" value="Peptidase_S8"/>
    <property type="match status" value="1"/>
</dbReference>
<evidence type="ECO:0000256" key="7">
    <source>
        <dbReference type="ARBA" id="ARBA00022825"/>
    </source>
</evidence>
<dbReference type="InterPro" id="IPR046450">
    <property type="entry name" value="PA_dom_sf"/>
</dbReference>
<evidence type="ECO:0000313" key="15">
    <source>
        <dbReference type="Proteomes" id="UP001630127"/>
    </source>
</evidence>
<dbReference type="Gene3D" id="3.50.30.30">
    <property type="match status" value="1"/>
</dbReference>
<keyword evidence="7 10" id="KW-0720">Serine protease</keyword>
<gene>
    <name evidence="14" type="ORF">ACH5RR_038536</name>
</gene>
<dbReference type="CDD" id="cd02120">
    <property type="entry name" value="PA_subtilisin_like"/>
    <property type="match status" value="1"/>
</dbReference>
<keyword evidence="5" id="KW-0732">Signal</keyword>
<keyword evidence="8" id="KW-0325">Glycoprotein</keyword>
<protein>
    <submittedName>
        <fullName evidence="14">Uncharacterized protein</fullName>
    </submittedName>
</protein>
<dbReference type="GO" id="GO:0006508">
    <property type="term" value="P:proteolysis"/>
    <property type="evidence" value="ECO:0007669"/>
    <property type="project" value="UniProtKB-KW"/>
</dbReference>
<evidence type="ECO:0000256" key="10">
    <source>
        <dbReference type="PROSITE-ProRule" id="PRU01240"/>
    </source>
</evidence>
<evidence type="ECO:0000259" key="12">
    <source>
        <dbReference type="Pfam" id="PF02225"/>
    </source>
</evidence>
<keyword evidence="3" id="KW-0964">Secreted</keyword>
<feature type="domain" description="PA" evidence="12">
    <location>
        <begin position="298"/>
        <end position="384"/>
    </location>
</feature>
<dbReference type="PROSITE" id="PS00136">
    <property type="entry name" value="SUBTILASE_ASP"/>
    <property type="match status" value="1"/>
</dbReference>
<evidence type="ECO:0000256" key="9">
    <source>
        <dbReference type="PIRSR" id="PIRSR615500-1"/>
    </source>
</evidence>
<evidence type="ECO:0000259" key="13">
    <source>
        <dbReference type="Pfam" id="PF17766"/>
    </source>
</evidence>
<dbReference type="FunFam" id="2.60.40.2310:FF:000001">
    <property type="entry name" value="Subtilisin-like protease SBT1.5"/>
    <property type="match status" value="1"/>
</dbReference>
<dbReference type="EMBL" id="JBJUIK010000016">
    <property type="protein sequence ID" value="KAL3499443.1"/>
    <property type="molecule type" value="Genomic_DNA"/>
</dbReference>
<dbReference type="PRINTS" id="PR00723">
    <property type="entry name" value="SUBTILISIN"/>
</dbReference>
<comment type="subcellular location">
    <subcellularLocation>
        <location evidence="1">Secreted</location>
    </subcellularLocation>
</comment>
<dbReference type="GO" id="GO:0005576">
    <property type="term" value="C:extracellular region"/>
    <property type="evidence" value="ECO:0007669"/>
    <property type="project" value="UniProtKB-SubCell"/>
</dbReference>
<dbReference type="PROSITE" id="PS51892">
    <property type="entry name" value="SUBTILASE"/>
    <property type="match status" value="1"/>
</dbReference>
<reference evidence="14 15" key="1">
    <citation type="submission" date="2024-11" db="EMBL/GenBank/DDBJ databases">
        <title>A near-complete genome assembly of Cinchona calisaya.</title>
        <authorList>
            <person name="Lian D.C."/>
            <person name="Zhao X.W."/>
            <person name="Wei L."/>
        </authorList>
    </citation>
    <scope>NUCLEOTIDE SEQUENCE [LARGE SCALE GENOMIC DNA]</scope>
    <source>
        <tissue evidence="14">Nenye</tissue>
    </source>
</reference>
<keyword evidence="4 10" id="KW-0645">Protease</keyword>
<sequence>MTQESDFVKNLEKQNGLQTYIVHVEVPDGTVFSSQSENRESLYSSFLSKITATGLTDEWFCSKFNAAGTVSNAEVGGICICKAPKNVQTTHSPNFLRLQQNFRAWPSSNFGKGVIIGVLDSGITPGHPSFNDEGMPPPPAKWIGKCDGSVCNNKLIGARNFVVTEPGAPIDSDGHGTHTASTAAGNFVKDANVFGNANGTAVGMSPLAHLAIYKVCSSDKCAENDILAGMDAAIQDGVDVLSISLVNNQSIPFFADATACGASTINRVIRATVSLGNNDEFDGQSLFQPKDFPAALLPLVYPGINGDQNAALCAPGSLNNNDVRGKVVLCDRGIIGRIEKGKNVKDAGGAAMILMNQEPDGYTTLADAHVLPAAHISFDAGQKIKAYMNSTSNPTATILFKGTVIGSVDAPTVASFSSRGPSLASPGILKPDIIGPGVIILAAWPFSVENKTNEKATFNIISGTSMSCPHLSGIAALIKSAHPDWSPGAIKSAIMTTADRSSLTNSHPILNEQLQRADIFNMGAGHVNPLKATDPGLIYDLQPDDYIPYLCGLGYSDQDIASIIQRRVNCSTINSIPEAQLNYPSFSIHLGSTNLTYTRTVTNVGEANSSYSFAVILIPGVKVSVTPLKLNFSEVNQKLTYQITFARFPPTSNNATFVEGAIAWISEKHFVRSPIAVKLL</sequence>
<evidence type="ECO:0000256" key="3">
    <source>
        <dbReference type="ARBA" id="ARBA00022525"/>
    </source>
</evidence>
<dbReference type="InterPro" id="IPR034197">
    <property type="entry name" value="Peptidases_S8_3"/>
</dbReference>
<dbReference type="Gene3D" id="3.40.50.200">
    <property type="entry name" value="Peptidase S8/S53 domain"/>
    <property type="match status" value="2"/>
</dbReference>
<feature type="active site" description="Charge relay system" evidence="9 10">
    <location>
        <position position="465"/>
    </location>
</feature>
<dbReference type="GO" id="GO:0004252">
    <property type="term" value="F:serine-type endopeptidase activity"/>
    <property type="evidence" value="ECO:0007669"/>
    <property type="project" value="UniProtKB-UniRule"/>
</dbReference>